<dbReference type="InterPro" id="IPR036415">
    <property type="entry name" value="Lamin_tail_dom_sf"/>
</dbReference>
<protein>
    <recommendedName>
        <fullName evidence="1">LTD domain-containing protein</fullName>
    </recommendedName>
</protein>
<dbReference type="PROSITE" id="PS51841">
    <property type="entry name" value="LTD"/>
    <property type="match status" value="1"/>
</dbReference>
<comment type="caution">
    <text evidence="2">The sequence shown here is derived from an EMBL/GenBank/DDBJ whole genome shotgun (WGS) entry which is preliminary data.</text>
</comment>
<dbReference type="InterPro" id="IPR001322">
    <property type="entry name" value="Lamin_tail_dom"/>
</dbReference>
<gene>
    <name evidence="2" type="ORF">GCM10025751_02290</name>
</gene>
<organism evidence="2 3">
    <name type="scientific">Haladaptatus pallidirubidus</name>
    <dbReference type="NCBI Taxonomy" id="1008152"/>
    <lineage>
        <taxon>Archaea</taxon>
        <taxon>Methanobacteriati</taxon>
        <taxon>Methanobacteriota</taxon>
        <taxon>Stenosarchaea group</taxon>
        <taxon>Halobacteria</taxon>
        <taxon>Halobacteriales</taxon>
        <taxon>Haladaptataceae</taxon>
        <taxon>Haladaptatus</taxon>
    </lineage>
</organism>
<dbReference type="Proteomes" id="UP001501729">
    <property type="component" value="Unassembled WGS sequence"/>
</dbReference>
<reference evidence="2 3" key="1">
    <citation type="journal article" date="2019" name="Int. J. Syst. Evol. Microbiol.">
        <title>The Global Catalogue of Microorganisms (GCM) 10K type strain sequencing project: providing services to taxonomists for standard genome sequencing and annotation.</title>
        <authorList>
            <consortium name="The Broad Institute Genomics Platform"/>
            <consortium name="The Broad Institute Genome Sequencing Center for Infectious Disease"/>
            <person name="Wu L."/>
            <person name="Ma J."/>
        </authorList>
    </citation>
    <scope>NUCLEOTIDE SEQUENCE [LARGE SCALE GENOMIC DNA]</scope>
    <source>
        <strain evidence="2 3">JCM 17504</strain>
    </source>
</reference>
<accession>A0AAV3UBE0</accession>
<evidence type="ECO:0000313" key="3">
    <source>
        <dbReference type="Proteomes" id="UP001501729"/>
    </source>
</evidence>
<feature type="domain" description="LTD" evidence="1">
    <location>
        <begin position="14"/>
        <end position="113"/>
    </location>
</feature>
<name>A0AAV3UBE0_9EURY</name>
<sequence>MGTIAALTAVGVGSTQVFGEESVPIEIAKVEPEAEFVTFENTEMEDVDVSGYVVEFEYDNDGTDQRRTLPEGTVIGGGQSLIVATGAKEVPEADVKLDYDGDVLNNDDTDVVA</sequence>
<evidence type="ECO:0000259" key="1">
    <source>
        <dbReference type="PROSITE" id="PS51841"/>
    </source>
</evidence>
<proteinExistence type="predicted"/>
<dbReference type="Gene3D" id="2.60.40.1260">
    <property type="entry name" value="Lamin Tail domain"/>
    <property type="match status" value="1"/>
</dbReference>
<dbReference type="SUPFAM" id="SSF74853">
    <property type="entry name" value="Lamin A/C globular tail domain"/>
    <property type="match status" value="1"/>
</dbReference>
<keyword evidence="3" id="KW-1185">Reference proteome</keyword>
<dbReference type="AlphaFoldDB" id="A0AAV3UBE0"/>
<evidence type="ECO:0000313" key="2">
    <source>
        <dbReference type="EMBL" id="GAA5040908.1"/>
    </source>
</evidence>
<dbReference type="EMBL" id="BAABKX010000001">
    <property type="protein sequence ID" value="GAA5040908.1"/>
    <property type="molecule type" value="Genomic_DNA"/>
</dbReference>